<evidence type="ECO:0000313" key="2">
    <source>
        <dbReference type="Proteomes" id="UP000026915"/>
    </source>
</evidence>
<organism evidence="1 2">
    <name type="scientific">Theobroma cacao</name>
    <name type="common">Cacao</name>
    <name type="synonym">Cocoa</name>
    <dbReference type="NCBI Taxonomy" id="3641"/>
    <lineage>
        <taxon>Eukaryota</taxon>
        <taxon>Viridiplantae</taxon>
        <taxon>Streptophyta</taxon>
        <taxon>Embryophyta</taxon>
        <taxon>Tracheophyta</taxon>
        <taxon>Spermatophyta</taxon>
        <taxon>Magnoliopsida</taxon>
        <taxon>eudicotyledons</taxon>
        <taxon>Gunneridae</taxon>
        <taxon>Pentapetalae</taxon>
        <taxon>rosids</taxon>
        <taxon>malvids</taxon>
        <taxon>Malvales</taxon>
        <taxon>Malvaceae</taxon>
        <taxon>Byttnerioideae</taxon>
        <taxon>Theobroma</taxon>
    </lineage>
</organism>
<dbReference type="InParanoid" id="A0A061EVY1"/>
<dbReference type="EMBL" id="CM001883">
    <property type="protein sequence ID" value="EOY08803.1"/>
    <property type="molecule type" value="Genomic_DNA"/>
</dbReference>
<name>A0A061EVY1_THECC</name>
<dbReference type="AlphaFoldDB" id="A0A061EVY1"/>
<keyword evidence="2" id="KW-1185">Reference proteome</keyword>
<reference evidence="1 2" key="1">
    <citation type="journal article" date="2013" name="Genome Biol.">
        <title>The genome sequence of the most widely cultivated cacao type and its use to identify candidate genes regulating pod color.</title>
        <authorList>
            <person name="Motamayor J.C."/>
            <person name="Mockaitis K."/>
            <person name="Schmutz J."/>
            <person name="Haiminen N."/>
            <person name="Iii D.L."/>
            <person name="Cornejo O."/>
            <person name="Findley S.D."/>
            <person name="Zheng P."/>
            <person name="Utro F."/>
            <person name="Royaert S."/>
            <person name="Saski C."/>
            <person name="Jenkins J."/>
            <person name="Podicheti R."/>
            <person name="Zhao M."/>
            <person name="Scheffler B.E."/>
            <person name="Stack J.C."/>
            <person name="Feltus F.A."/>
            <person name="Mustiga G.M."/>
            <person name="Amores F."/>
            <person name="Phillips W."/>
            <person name="Marelli J.P."/>
            <person name="May G.D."/>
            <person name="Shapiro H."/>
            <person name="Ma J."/>
            <person name="Bustamante C.D."/>
            <person name="Schnell R.J."/>
            <person name="Main D."/>
            <person name="Gilbert D."/>
            <person name="Parida L."/>
            <person name="Kuhn D.N."/>
        </authorList>
    </citation>
    <scope>NUCLEOTIDE SEQUENCE [LARGE SCALE GENOMIC DNA]</scope>
    <source>
        <strain evidence="2">cv. Matina 1-6</strain>
    </source>
</reference>
<dbReference type="HOGENOM" id="CLU_2473487_0_0_1"/>
<proteinExistence type="predicted"/>
<protein>
    <submittedName>
        <fullName evidence="1">Uncharacterized protein</fullName>
    </submittedName>
</protein>
<accession>A0A061EVY1</accession>
<gene>
    <name evidence="1" type="ORF">TCM_023988</name>
</gene>
<dbReference type="Gramene" id="EOY08803">
    <property type="protein sequence ID" value="EOY08803"/>
    <property type="gene ID" value="TCM_023988"/>
</dbReference>
<dbReference type="Proteomes" id="UP000026915">
    <property type="component" value="Chromosome 5"/>
</dbReference>
<evidence type="ECO:0000313" key="1">
    <source>
        <dbReference type="EMBL" id="EOY08803.1"/>
    </source>
</evidence>
<sequence>MTPKKVKKARTSGNGFDRFKFVLTDALEHHTQALLQKSLVSEKGITIPNLLYENSLCTIRDFKWETLCAQPKVAAMPAVREFYANAYE</sequence>